<accession>A0ABX3I820</accession>
<organism evidence="9 10">
    <name type="scientific">Bacillus haynesii</name>
    <dbReference type="NCBI Taxonomy" id="1925021"/>
    <lineage>
        <taxon>Bacteria</taxon>
        <taxon>Bacillati</taxon>
        <taxon>Bacillota</taxon>
        <taxon>Bacilli</taxon>
        <taxon>Bacillales</taxon>
        <taxon>Bacillaceae</taxon>
        <taxon>Bacillus</taxon>
    </lineage>
</organism>
<dbReference type="RefSeq" id="WP_076788931.1">
    <property type="nucleotide sequence ID" value="NZ_JAKYKF010000002.1"/>
</dbReference>
<evidence type="ECO:0000256" key="4">
    <source>
        <dbReference type="ARBA" id="ARBA00023163"/>
    </source>
</evidence>
<dbReference type="InterPro" id="IPR036390">
    <property type="entry name" value="WH_DNA-bd_sf"/>
</dbReference>
<evidence type="ECO:0000313" key="9">
    <source>
        <dbReference type="EMBL" id="OMI29998.1"/>
    </source>
</evidence>
<protein>
    <recommendedName>
        <fullName evidence="6">HTH-type transcriptional regulator SarZ</fullName>
    </recommendedName>
    <alternativeName>
        <fullName evidence="7">Staphylococcal accessory regulator Z</fullName>
    </alternativeName>
</protein>
<gene>
    <name evidence="9" type="ORF">BTA31_03745</name>
</gene>
<dbReference type="PANTHER" id="PTHR42756">
    <property type="entry name" value="TRANSCRIPTIONAL REGULATOR, MARR"/>
    <property type="match status" value="1"/>
</dbReference>
<evidence type="ECO:0000256" key="7">
    <source>
        <dbReference type="ARBA" id="ARBA00047207"/>
    </source>
</evidence>
<evidence type="ECO:0000256" key="2">
    <source>
        <dbReference type="ARBA" id="ARBA00023015"/>
    </source>
</evidence>
<dbReference type="PROSITE" id="PS50995">
    <property type="entry name" value="HTH_MARR_2"/>
    <property type="match status" value="1"/>
</dbReference>
<evidence type="ECO:0000256" key="3">
    <source>
        <dbReference type="ARBA" id="ARBA00023125"/>
    </source>
</evidence>
<dbReference type="InterPro" id="IPR000835">
    <property type="entry name" value="HTH_MarR-typ"/>
</dbReference>
<evidence type="ECO:0000313" key="10">
    <source>
        <dbReference type="Proteomes" id="UP000187046"/>
    </source>
</evidence>
<comment type="caution">
    <text evidence="9">The sequence shown here is derived from an EMBL/GenBank/DDBJ whole genome shotgun (WGS) entry which is preliminary data.</text>
</comment>
<evidence type="ECO:0000256" key="1">
    <source>
        <dbReference type="ARBA" id="ARBA00004496"/>
    </source>
</evidence>
<dbReference type="SMART" id="SM00347">
    <property type="entry name" value="HTH_MARR"/>
    <property type="match status" value="1"/>
</dbReference>
<evidence type="ECO:0000256" key="6">
    <source>
        <dbReference type="ARBA" id="ARBA00047188"/>
    </source>
</evidence>
<dbReference type="PRINTS" id="PR00598">
    <property type="entry name" value="HTHMARR"/>
</dbReference>
<reference evidence="9 10" key="1">
    <citation type="submission" date="2016-12" db="EMBL/GenBank/DDBJ databases">
        <title>Bacillus phylogenomics.</title>
        <authorList>
            <person name="Dunlap C."/>
        </authorList>
    </citation>
    <scope>NUCLEOTIDE SEQUENCE [LARGE SCALE GENOMIC DNA]</scope>
    <source>
        <strain evidence="9 10">NRRL B-41327</strain>
    </source>
</reference>
<keyword evidence="4" id="KW-0804">Transcription</keyword>
<dbReference type="PANTHER" id="PTHR42756:SF1">
    <property type="entry name" value="TRANSCRIPTIONAL REPRESSOR OF EMRAB OPERON"/>
    <property type="match status" value="1"/>
</dbReference>
<dbReference type="InterPro" id="IPR036388">
    <property type="entry name" value="WH-like_DNA-bd_sf"/>
</dbReference>
<evidence type="ECO:0000259" key="8">
    <source>
        <dbReference type="PROSITE" id="PS50995"/>
    </source>
</evidence>
<evidence type="ECO:0000256" key="5">
    <source>
        <dbReference type="ARBA" id="ARBA00046337"/>
    </source>
</evidence>
<dbReference type="Pfam" id="PF22381">
    <property type="entry name" value="Staph_reg_Sar_Rot"/>
    <property type="match status" value="1"/>
</dbReference>
<comment type="subcellular location">
    <subcellularLocation>
        <location evidence="1">Cytoplasm</location>
    </subcellularLocation>
</comment>
<feature type="domain" description="HTH marR-type" evidence="8">
    <location>
        <begin position="15"/>
        <end position="148"/>
    </location>
</feature>
<comment type="similarity">
    <text evidence="5">Belongs to the SarZ family.</text>
</comment>
<name>A0ABX3I820_9BACI</name>
<dbReference type="SUPFAM" id="SSF46785">
    <property type="entry name" value="Winged helix' DNA-binding domain"/>
    <property type="match status" value="1"/>
</dbReference>
<keyword evidence="3" id="KW-0238">DNA-binding</keyword>
<keyword evidence="10" id="KW-1185">Reference proteome</keyword>
<sequence length="151" mass="17634">MKRDINNNQDKKNKLDEFQEVFETVFRKLKKQNEFFPKTKYKLSDGHILVLMYLSKKETSTVSDITSYLGITSGGGTVLTDALLKHNLITRTRSETDRRVIKLSLTKEGKNIVDQIIKQRTKMFVQLFDGIEQEDIQKIINIFYKLDDILT</sequence>
<dbReference type="Proteomes" id="UP000187046">
    <property type="component" value="Unassembled WGS sequence"/>
</dbReference>
<dbReference type="InterPro" id="IPR055166">
    <property type="entry name" value="Transc_reg_Sar_Rot_HTH"/>
</dbReference>
<dbReference type="Gene3D" id="1.10.10.10">
    <property type="entry name" value="Winged helix-like DNA-binding domain superfamily/Winged helix DNA-binding domain"/>
    <property type="match status" value="1"/>
</dbReference>
<keyword evidence="2" id="KW-0805">Transcription regulation</keyword>
<dbReference type="EMBL" id="MRBL01000003">
    <property type="protein sequence ID" value="OMI29998.1"/>
    <property type="molecule type" value="Genomic_DNA"/>
</dbReference>
<proteinExistence type="inferred from homology"/>